<organism evidence="3 4">
    <name type="scientific">Olpidium bornovanus</name>
    <dbReference type="NCBI Taxonomy" id="278681"/>
    <lineage>
        <taxon>Eukaryota</taxon>
        <taxon>Fungi</taxon>
        <taxon>Fungi incertae sedis</taxon>
        <taxon>Olpidiomycota</taxon>
        <taxon>Olpidiomycotina</taxon>
        <taxon>Olpidiomycetes</taxon>
        <taxon>Olpidiales</taxon>
        <taxon>Olpidiaceae</taxon>
        <taxon>Olpidium</taxon>
    </lineage>
</organism>
<evidence type="ECO:0000313" key="4">
    <source>
        <dbReference type="Proteomes" id="UP000673691"/>
    </source>
</evidence>
<dbReference type="SUPFAM" id="SSF51735">
    <property type="entry name" value="NAD(P)-binding Rossmann-fold domains"/>
    <property type="match status" value="1"/>
</dbReference>
<feature type="domain" description="3-beta hydroxysteroid dehydrogenase/isomerase" evidence="2">
    <location>
        <begin position="79"/>
        <end position="147"/>
    </location>
</feature>
<comment type="caution">
    <text evidence="3">The sequence shown here is derived from an EMBL/GenBank/DDBJ whole genome shotgun (WGS) entry which is preliminary data.</text>
</comment>
<dbReference type="GO" id="GO:0016616">
    <property type="term" value="F:oxidoreductase activity, acting on the CH-OH group of donors, NAD or NADP as acceptor"/>
    <property type="evidence" value="ECO:0007669"/>
    <property type="project" value="InterPro"/>
</dbReference>
<dbReference type="GO" id="GO:0006694">
    <property type="term" value="P:steroid biosynthetic process"/>
    <property type="evidence" value="ECO:0007669"/>
    <property type="project" value="InterPro"/>
</dbReference>
<evidence type="ECO:0000313" key="3">
    <source>
        <dbReference type="EMBL" id="KAG5460781.1"/>
    </source>
</evidence>
<dbReference type="InterPro" id="IPR036291">
    <property type="entry name" value="NAD(P)-bd_dom_sf"/>
</dbReference>
<sequence>NAEPGRRTPLHREPSAGKEPVVLASAVGGRPAGPGGPLAPAASSKEREAAPLLSVAAGTCKSKKADKRAPSGREMAAILILGGVGFIGRNLVCYLVENNLAAKIRVVDKVLPETAYLSKRCQDAFQKVEFMQGNLVKPGKLGALMQDRGMFGAVRTVIDKIFDGHNWDAVFNLAAETKYGQPEAVGNVRLDF</sequence>
<dbReference type="AlphaFoldDB" id="A0A8H7ZWH4"/>
<dbReference type="Proteomes" id="UP000673691">
    <property type="component" value="Unassembled WGS sequence"/>
</dbReference>
<proteinExistence type="predicted"/>
<dbReference type="Pfam" id="PF01073">
    <property type="entry name" value="3Beta_HSD"/>
    <property type="match status" value="1"/>
</dbReference>
<feature type="compositionally biased region" description="Basic and acidic residues" evidence="1">
    <location>
        <begin position="1"/>
        <end position="16"/>
    </location>
</feature>
<reference evidence="3 4" key="1">
    <citation type="journal article" name="Sci. Rep.">
        <title>Genome-scale phylogenetic analyses confirm Olpidium as the closest living zoosporic fungus to the non-flagellated, terrestrial fungi.</title>
        <authorList>
            <person name="Chang Y."/>
            <person name="Rochon D."/>
            <person name="Sekimoto S."/>
            <person name="Wang Y."/>
            <person name="Chovatia M."/>
            <person name="Sandor L."/>
            <person name="Salamov A."/>
            <person name="Grigoriev I.V."/>
            <person name="Stajich J.E."/>
            <person name="Spatafora J.W."/>
        </authorList>
    </citation>
    <scope>NUCLEOTIDE SEQUENCE [LARGE SCALE GENOMIC DNA]</scope>
    <source>
        <strain evidence="3">S191</strain>
    </source>
</reference>
<feature type="region of interest" description="Disordered" evidence="1">
    <location>
        <begin position="1"/>
        <end position="45"/>
    </location>
</feature>
<gene>
    <name evidence="3" type="ORF">BJ554DRAFT_7127</name>
</gene>
<evidence type="ECO:0000259" key="2">
    <source>
        <dbReference type="Pfam" id="PF01073"/>
    </source>
</evidence>
<keyword evidence="4" id="KW-1185">Reference proteome</keyword>
<name>A0A8H7ZWH4_9FUNG</name>
<accession>A0A8H7ZWH4</accession>
<dbReference type="Gene3D" id="3.40.50.720">
    <property type="entry name" value="NAD(P)-binding Rossmann-like Domain"/>
    <property type="match status" value="1"/>
</dbReference>
<dbReference type="OrthoDB" id="16464at2759"/>
<evidence type="ECO:0000256" key="1">
    <source>
        <dbReference type="SAM" id="MobiDB-lite"/>
    </source>
</evidence>
<dbReference type="InterPro" id="IPR002225">
    <property type="entry name" value="3Beta_OHSteriod_DH/Estase"/>
</dbReference>
<feature type="non-terminal residue" evidence="3">
    <location>
        <position position="1"/>
    </location>
</feature>
<protein>
    <recommendedName>
        <fullName evidence="2">3-beta hydroxysteroid dehydrogenase/isomerase domain-containing protein</fullName>
    </recommendedName>
</protein>
<dbReference type="EMBL" id="JAEFCI010004715">
    <property type="protein sequence ID" value="KAG5460781.1"/>
    <property type="molecule type" value="Genomic_DNA"/>
</dbReference>